<evidence type="ECO:0000256" key="1">
    <source>
        <dbReference type="ARBA" id="ARBA00022605"/>
    </source>
</evidence>
<protein>
    <submittedName>
        <fullName evidence="7">(R)-citramalate synthase</fullName>
        <ecNumber evidence="7">2.3.1.182</ecNumber>
    </submittedName>
</protein>
<dbReference type="SMART" id="SM00917">
    <property type="entry name" value="LeuA_dimer"/>
    <property type="match status" value="1"/>
</dbReference>
<dbReference type="Gene3D" id="3.20.20.70">
    <property type="entry name" value="Aldolase class I"/>
    <property type="match status" value="1"/>
</dbReference>
<keyword evidence="4" id="KW-0100">Branched-chain amino acid biosynthesis</keyword>
<name>R7ZSX4_9BACT</name>
<dbReference type="Proteomes" id="UP000013909">
    <property type="component" value="Unassembled WGS sequence"/>
</dbReference>
<dbReference type="Gene3D" id="3.30.160.740">
    <property type="match status" value="1"/>
</dbReference>
<dbReference type="STRING" id="1232681.ADIS_2262"/>
<dbReference type="GO" id="GO:0003852">
    <property type="term" value="F:2-isopropylmalate synthase activity"/>
    <property type="evidence" value="ECO:0007669"/>
    <property type="project" value="InterPro"/>
</dbReference>
<keyword evidence="2 5" id="KW-0808">Transferase</keyword>
<dbReference type="OrthoDB" id="9804858at2"/>
<dbReference type="SUPFAM" id="SSF51569">
    <property type="entry name" value="Aldolase"/>
    <property type="match status" value="1"/>
</dbReference>
<evidence type="ECO:0000256" key="3">
    <source>
        <dbReference type="ARBA" id="ARBA00023211"/>
    </source>
</evidence>
<comment type="similarity">
    <text evidence="5">Belongs to the alpha-IPM synthase/homocitrate synthase family.</text>
</comment>
<keyword evidence="1" id="KW-0028">Amino-acid biosynthesis</keyword>
<dbReference type="PANTHER" id="PTHR10277:SF57">
    <property type="entry name" value="(R)-CITRAMALATE SYNTHASE CIMA"/>
    <property type="match status" value="1"/>
</dbReference>
<dbReference type="InterPro" id="IPR036230">
    <property type="entry name" value="LeuA_allosteric_dom_sf"/>
</dbReference>
<keyword evidence="7" id="KW-0012">Acyltransferase</keyword>
<feature type="domain" description="Pyruvate carboxyltransferase" evidence="6">
    <location>
        <begin position="7"/>
        <end position="268"/>
    </location>
</feature>
<dbReference type="Gene3D" id="1.10.238.260">
    <property type="match status" value="1"/>
</dbReference>
<dbReference type="InterPro" id="IPR013709">
    <property type="entry name" value="2-isopropylmalate_synth_dimer"/>
</dbReference>
<dbReference type="Pfam" id="PF00682">
    <property type="entry name" value="HMGL-like"/>
    <property type="match status" value="1"/>
</dbReference>
<dbReference type="EMBL" id="AQHR01000061">
    <property type="protein sequence ID" value="EON77182.1"/>
    <property type="molecule type" value="Genomic_DNA"/>
</dbReference>
<dbReference type="EC" id="2.3.1.182" evidence="7"/>
<dbReference type="PROSITE" id="PS00815">
    <property type="entry name" value="AIPM_HOMOCIT_SYNTH_1"/>
    <property type="match status" value="1"/>
</dbReference>
<dbReference type="PATRIC" id="fig|1288963.3.peg.2254"/>
<dbReference type="InterPro" id="IPR002034">
    <property type="entry name" value="AIPM/Hcit_synth_CS"/>
</dbReference>
<dbReference type="Pfam" id="PF22617">
    <property type="entry name" value="HCS_D2"/>
    <property type="match status" value="1"/>
</dbReference>
<dbReference type="RefSeq" id="WP_010854400.1">
    <property type="nucleotide sequence ID" value="NZ_AQHR01000061.1"/>
</dbReference>
<dbReference type="GO" id="GO:0009098">
    <property type="term" value="P:L-leucine biosynthetic process"/>
    <property type="evidence" value="ECO:0007669"/>
    <property type="project" value="InterPro"/>
</dbReference>
<evidence type="ECO:0000313" key="7">
    <source>
        <dbReference type="EMBL" id="EON77182.1"/>
    </source>
</evidence>
<evidence type="ECO:0000259" key="6">
    <source>
        <dbReference type="PROSITE" id="PS50991"/>
    </source>
</evidence>
<dbReference type="Pfam" id="PF08502">
    <property type="entry name" value="LeuA_dimer"/>
    <property type="match status" value="1"/>
</dbReference>
<proteinExistence type="inferred from homology"/>
<accession>R7ZSX4</accession>
<dbReference type="PANTHER" id="PTHR10277">
    <property type="entry name" value="HOMOCITRATE SYNTHASE-RELATED"/>
    <property type="match status" value="1"/>
</dbReference>
<dbReference type="InterPro" id="IPR013785">
    <property type="entry name" value="Aldolase_TIM"/>
</dbReference>
<gene>
    <name evidence="7" type="ORF">ADIS_2262</name>
</gene>
<evidence type="ECO:0000256" key="5">
    <source>
        <dbReference type="RuleBase" id="RU003523"/>
    </source>
</evidence>
<dbReference type="Gene3D" id="3.30.160.340">
    <property type="match status" value="1"/>
</dbReference>
<evidence type="ECO:0000256" key="2">
    <source>
        <dbReference type="ARBA" id="ARBA00022679"/>
    </source>
</evidence>
<keyword evidence="8" id="KW-1185">Reference proteome</keyword>
<dbReference type="InterPro" id="IPR000891">
    <property type="entry name" value="PYR_CT"/>
</dbReference>
<sequence length="527" mass="59313">MSGQKKIEIMDTTLRDGEQTSGVSFLPSEKLQIAKLLLEELKVDRIEVASARVSEGELEGVKKITHWAKEKKFLNRVEVLGFVDTPKSVDWIVEAGAKVLNLLTKGSLNHLTHQLKKTPEEHFQEIEQCITYAVSHGLEVNVYLEDWSNGMRNSRDYTLSLIRCLSLLPVRRIMLPDTLGLVQPEEVKGFLELITVTFPTIHFDFHAHNDYDLSVANVLQAVKSGAKGIHTTVNGLGERTGNAPLESVVAVIKDFTDFSLSVKENKIYRISKLVEQFSGLHIPANKPVVGENVFTQTAGIHADGDNKKNLYFSDLLPERFGRTRKYALGKTSGKANILKNLQELGISLEPDELARVTQRIIELGDKKERVTTEDLPYIIADVLQNNSIKNDISIDGYHMVHSKGLKPSVQLRMKVYDEFYEQNASGDGQYDSFMKALKKIYRGLRKELPKLTDFHISIPPGGKTDAFVECVITWDYGKIFKTKGLDSDQTIAAMKATEKMLNIIEQLNKTKSVKKNTYGNEYSPITW</sequence>
<dbReference type="PROSITE" id="PS50991">
    <property type="entry name" value="PYR_CT"/>
    <property type="match status" value="1"/>
</dbReference>
<dbReference type="AlphaFoldDB" id="R7ZSX4"/>
<evidence type="ECO:0000256" key="4">
    <source>
        <dbReference type="ARBA" id="ARBA00023304"/>
    </source>
</evidence>
<evidence type="ECO:0000313" key="8">
    <source>
        <dbReference type="Proteomes" id="UP000013909"/>
    </source>
</evidence>
<dbReference type="SUPFAM" id="SSF110921">
    <property type="entry name" value="2-isopropylmalate synthase LeuA, allosteric (dimerisation) domain"/>
    <property type="match status" value="1"/>
</dbReference>
<dbReference type="InterPro" id="IPR054691">
    <property type="entry name" value="LeuA/HCS_post-cat"/>
</dbReference>
<dbReference type="InterPro" id="IPR050073">
    <property type="entry name" value="2-IPM_HCS-like"/>
</dbReference>
<reference evidence="7 8" key="1">
    <citation type="submission" date="2013-02" db="EMBL/GenBank/DDBJ databases">
        <title>A novel strain isolated from Lonar lake, Maharashtra, India.</title>
        <authorList>
            <person name="Singh A."/>
        </authorList>
    </citation>
    <scope>NUCLEOTIDE SEQUENCE [LARGE SCALE GENOMIC DNA]</scope>
    <source>
        <strain evidence="7 8">AK24</strain>
    </source>
</reference>
<keyword evidence="3" id="KW-0464">Manganese</keyword>
<comment type="caution">
    <text evidence="7">The sequence shown here is derived from an EMBL/GenBank/DDBJ whole genome shotgun (WGS) entry which is preliminary data.</text>
</comment>
<organism evidence="7 8">
    <name type="scientific">Lunatimonas lonarensis</name>
    <dbReference type="NCBI Taxonomy" id="1232681"/>
    <lineage>
        <taxon>Bacteria</taxon>
        <taxon>Pseudomonadati</taxon>
        <taxon>Bacteroidota</taxon>
        <taxon>Cytophagia</taxon>
        <taxon>Cytophagales</taxon>
        <taxon>Cyclobacteriaceae</taxon>
    </lineage>
</organism>